<dbReference type="AlphaFoldDB" id="A0A1S8WQQ4"/>
<dbReference type="GO" id="GO:0000175">
    <property type="term" value="F:3'-5'-RNA exonuclease activity"/>
    <property type="evidence" value="ECO:0007669"/>
    <property type="project" value="InterPro"/>
</dbReference>
<sequence length="279" mass="31721">MQLGSMIMQMTANVYAPTLSPEPSGLSLGLLAETYDLASTMEFHRTCVPAVESACGAVYPFYGPKAQPPHFTNKVRWYFVLDFESTCCKDQSDTMLPEIKVEFPVVVMDSVDGRIVDSFRRYVRPTENPILSDFCTKLTGIHQDSVKKADDLSVVLKEFDLWLKQKKEQLSCRFKPTDAATAIFVTWTDWDIGTCLWNECRRKKLPLPNDLLNRIDMKAIFQQWLGSSQAKQRWHGGLSDALRLVGLTFEGRPHCGIDDARNTALLLRYLLLKNIFVNI</sequence>
<dbReference type="EMBL" id="KV896637">
    <property type="protein sequence ID" value="OON16737.1"/>
    <property type="molecule type" value="Genomic_DNA"/>
</dbReference>
<dbReference type="SUPFAM" id="SSF53098">
    <property type="entry name" value="Ribonuclease H-like"/>
    <property type="match status" value="1"/>
</dbReference>
<evidence type="ECO:0000313" key="5">
    <source>
        <dbReference type="EMBL" id="OON16737.1"/>
    </source>
</evidence>
<dbReference type="PANTHER" id="PTHR23044:SF61">
    <property type="entry name" value="3'-5' EXORIBONUCLEASE 1-RELATED"/>
    <property type="match status" value="1"/>
</dbReference>
<protein>
    <submittedName>
        <fullName evidence="5">Exonuclease</fullName>
    </submittedName>
</protein>
<dbReference type="GO" id="GO:0003676">
    <property type="term" value="F:nucleic acid binding"/>
    <property type="evidence" value="ECO:0007669"/>
    <property type="project" value="InterPro"/>
</dbReference>
<proteinExistence type="predicted"/>
<keyword evidence="2" id="KW-0378">Hydrolase</keyword>
<organism evidence="5 6">
    <name type="scientific">Opisthorchis viverrini</name>
    <name type="common">Southeast Asian liver fluke</name>
    <dbReference type="NCBI Taxonomy" id="6198"/>
    <lineage>
        <taxon>Eukaryota</taxon>
        <taxon>Metazoa</taxon>
        <taxon>Spiralia</taxon>
        <taxon>Lophotrochozoa</taxon>
        <taxon>Platyhelminthes</taxon>
        <taxon>Trematoda</taxon>
        <taxon>Digenea</taxon>
        <taxon>Opisthorchiida</taxon>
        <taxon>Opisthorchiata</taxon>
        <taxon>Opisthorchiidae</taxon>
        <taxon>Opisthorchis</taxon>
    </lineage>
</organism>
<dbReference type="InterPro" id="IPR013520">
    <property type="entry name" value="Ribonucl_H"/>
</dbReference>
<evidence type="ECO:0000256" key="3">
    <source>
        <dbReference type="ARBA" id="ARBA00022839"/>
    </source>
</evidence>
<keyword evidence="1" id="KW-0540">Nuclease</keyword>
<evidence type="ECO:0000256" key="2">
    <source>
        <dbReference type="ARBA" id="ARBA00022801"/>
    </source>
</evidence>
<dbReference type="Pfam" id="PF00929">
    <property type="entry name" value="RNase_T"/>
    <property type="match status" value="1"/>
</dbReference>
<dbReference type="InterPro" id="IPR051274">
    <property type="entry name" value="3-5_Exoribonuclease"/>
</dbReference>
<dbReference type="CDD" id="cd06133">
    <property type="entry name" value="ERI-1_3'hExo_like"/>
    <property type="match status" value="1"/>
</dbReference>
<accession>A0A1S8WQQ4</accession>
<keyword evidence="3 5" id="KW-0269">Exonuclease</keyword>
<dbReference type="InterPro" id="IPR012337">
    <property type="entry name" value="RNaseH-like_sf"/>
</dbReference>
<feature type="domain" description="Exonuclease" evidence="4">
    <location>
        <begin position="77"/>
        <end position="276"/>
    </location>
</feature>
<evidence type="ECO:0000313" key="6">
    <source>
        <dbReference type="Proteomes" id="UP000243686"/>
    </source>
</evidence>
<keyword evidence="6" id="KW-1185">Reference proteome</keyword>
<name>A0A1S8WQQ4_OPIVI</name>
<reference evidence="5 6" key="1">
    <citation type="submission" date="2015-03" db="EMBL/GenBank/DDBJ databases">
        <title>Draft genome of the nematode, Opisthorchis viverrini.</title>
        <authorList>
            <person name="Mitreva M."/>
        </authorList>
    </citation>
    <scope>NUCLEOTIDE SEQUENCE [LARGE SCALE GENOMIC DNA]</scope>
    <source>
        <strain evidence="5">Khon Kaen</strain>
    </source>
</reference>
<evidence type="ECO:0000259" key="4">
    <source>
        <dbReference type="SMART" id="SM00479"/>
    </source>
</evidence>
<dbReference type="SMART" id="SM00479">
    <property type="entry name" value="EXOIII"/>
    <property type="match status" value="1"/>
</dbReference>
<dbReference type="Gene3D" id="3.30.420.10">
    <property type="entry name" value="Ribonuclease H-like superfamily/Ribonuclease H"/>
    <property type="match status" value="1"/>
</dbReference>
<gene>
    <name evidence="5" type="ORF">X801_07439</name>
</gene>
<dbReference type="InterPro" id="IPR047201">
    <property type="entry name" value="ERI-1_3'hExo-like"/>
</dbReference>
<evidence type="ECO:0000256" key="1">
    <source>
        <dbReference type="ARBA" id="ARBA00022722"/>
    </source>
</evidence>
<dbReference type="Proteomes" id="UP000243686">
    <property type="component" value="Unassembled WGS sequence"/>
</dbReference>
<dbReference type="PANTHER" id="PTHR23044">
    <property type="entry name" value="3'-5' EXONUCLEASE ERI1-RELATED"/>
    <property type="match status" value="1"/>
</dbReference>
<dbReference type="InterPro" id="IPR036397">
    <property type="entry name" value="RNaseH_sf"/>
</dbReference>